<dbReference type="EMBL" id="LGTZ01001406">
    <property type="protein sequence ID" value="OJD21460.1"/>
    <property type="molecule type" value="Genomic_DNA"/>
</dbReference>
<accession>A0A1J9R094</accession>
<dbReference type="InterPro" id="IPR021858">
    <property type="entry name" value="Fun_TF"/>
</dbReference>
<dbReference type="STRING" id="1658174.A0A1J9R094"/>
<dbReference type="AlphaFoldDB" id="A0A1J9R094"/>
<gene>
    <name evidence="1" type="ORF">ACJ73_07202</name>
</gene>
<proteinExistence type="predicted"/>
<keyword evidence="2" id="KW-1185">Reference proteome</keyword>
<name>A0A1J9R094_9EURO</name>
<evidence type="ECO:0000313" key="1">
    <source>
        <dbReference type="EMBL" id="OJD21460.1"/>
    </source>
</evidence>
<dbReference type="Pfam" id="PF11951">
    <property type="entry name" value="Fungal_trans_2"/>
    <property type="match status" value="1"/>
</dbReference>
<protein>
    <submittedName>
        <fullName evidence="1">Uncharacterized protein</fullName>
    </submittedName>
</protein>
<reference evidence="1 2" key="1">
    <citation type="submission" date="2015-08" db="EMBL/GenBank/DDBJ databases">
        <title>Emmonsia species relationships and genome sequence.</title>
        <authorList>
            <person name="Cuomo C.A."/>
            <person name="Schwartz I.S."/>
            <person name="Kenyon C."/>
            <person name="De Hoog G.S."/>
            <person name="Govender N.P."/>
            <person name="Botha A."/>
            <person name="Moreno L."/>
            <person name="De Vries M."/>
            <person name="Munoz J.F."/>
            <person name="Stielow J.B."/>
        </authorList>
    </citation>
    <scope>NUCLEOTIDE SEQUENCE [LARGE SCALE GENOMIC DNA]</scope>
    <source>
        <strain evidence="1 2">EI222</strain>
    </source>
</reference>
<dbReference type="Proteomes" id="UP000242791">
    <property type="component" value="Unassembled WGS sequence"/>
</dbReference>
<evidence type="ECO:0000313" key="2">
    <source>
        <dbReference type="Proteomes" id="UP000242791"/>
    </source>
</evidence>
<sequence>MADMCFFRHYMAAGYPYLSDGPDMTCITDIPLLTQQYEFLMHAIISLGALHLSLVVMDCSGPEKMGGYSAMLSHHSLTLHSLQQSIHKQTQAGLPTVSTMSNILKLNAMLATCYALTIQSSHLCDGFPDFLILICGCGWPPGHITAITRLNHSALPLKPGKGF</sequence>
<dbReference type="VEuPathDB" id="FungiDB:ACJ73_07202"/>
<dbReference type="OrthoDB" id="416217at2759"/>
<organism evidence="1 2">
    <name type="scientific">Blastomyces percursus</name>
    <dbReference type="NCBI Taxonomy" id="1658174"/>
    <lineage>
        <taxon>Eukaryota</taxon>
        <taxon>Fungi</taxon>
        <taxon>Dikarya</taxon>
        <taxon>Ascomycota</taxon>
        <taxon>Pezizomycotina</taxon>
        <taxon>Eurotiomycetes</taxon>
        <taxon>Eurotiomycetidae</taxon>
        <taxon>Onygenales</taxon>
        <taxon>Ajellomycetaceae</taxon>
        <taxon>Blastomyces</taxon>
    </lineage>
</organism>
<comment type="caution">
    <text evidence="1">The sequence shown here is derived from an EMBL/GenBank/DDBJ whole genome shotgun (WGS) entry which is preliminary data.</text>
</comment>